<evidence type="ECO:0000256" key="2">
    <source>
        <dbReference type="ARBA" id="ARBA00022695"/>
    </source>
</evidence>
<dbReference type="SUPFAM" id="SSF53098">
    <property type="entry name" value="Ribonuclease H-like"/>
    <property type="match status" value="1"/>
</dbReference>
<dbReference type="SUPFAM" id="SSF56672">
    <property type="entry name" value="DNA/RNA polymerases"/>
    <property type="match status" value="1"/>
</dbReference>
<sequence>MGEVKSFHGLASFYTRFVKDFSTLALPLNEIVKKMLVLNGRKCFDNIIKKPRESLPSFEGKAHSSSNSCFSKFSKSFELECDASSVGIGAVILQERYLIAYFSKKLKGAQLNYSTYDQELYALVKALHTWQHYLLPKEFVIHSDHEALKHLRRKGKLNKRHAKWVIFLELFPCVINHKQGKMNVVVDAFSRRHAPIAMLETKMLGLDCIKELYEKDIDFSEPFAMCVHSAFHDFFIHDDFLFEEKRLYVPMSSIRQFLVKEAHEGGLMGLPRTILLFSTTCHPQTDGQTEVVKRTLGQLLRFFVKKSLKNWEDWIPHVEFSYSMVFNYTTYSPFELAYGFNSLSLINLFPLPILPNCVNDEGFSKDQFVKRCHDKA</sequence>
<dbReference type="Gene3D" id="3.30.70.270">
    <property type="match status" value="1"/>
</dbReference>
<accession>A0A371HMK1</accession>
<evidence type="ECO:0000256" key="5">
    <source>
        <dbReference type="ARBA" id="ARBA00022801"/>
    </source>
</evidence>
<evidence type="ECO:0000256" key="3">
    <source>
        <dbReference type="ARBA" id="ARBA00022722"/>
    </source>
</evidence>
<dbReference type="AlphaFoldDB" id="A0A371HMK1"/>
<dbReference type="InterPro" id="IPR041373">
    <property type="entry name" value="RT_RNaseH"/>
</dbReference>
<evidence type="ECO:0000256" key="6">
    <source>
        <dbReference type="ARBA" id="ARBA00022918"/>
    </source>
</evidence>
<dbReference type="OrthoDB" id="415724at2759"/>
<proteinExistence type="predicted"/>
<keyword evidence="6" id="KW-0695">RNA-directed DNA polymerase</keyword>
<dbReference type="PANTHER" id="PTHR35046:SF9">
    <property type="entry name" value="RNA-DIRECTED DNA POLYMERASE"/>
    <property type="match status" value="1"/>
</dbReference>
<organism evidence="8 9">
    <name type="scientific">Mucuna pruriens</name>
    <name type="common">Velvet bean</name>
    <name type="synonym">Dolichos pruriens</name>
    <dbReference type="NCBI Taxonomy" id="157652"/>
    <lineage>
        <taxon>Eukaryota</taxon>
        <taxon>Viridiplantae</taxon>
        <taxon>Streptophyta</taxon>
        <taxon>Embryophyta</taxon>
        <taxon>Tracheophyta</taxon>
        <taxon>Spermatophyta</taxon>
        <taxon>Magnoliopsida</taxon>
        <taxon>eudicotyledons</taxon>
        <taxon>Gunneridae</taxon>
        <taxon>Pentapetalae</taxon>
        <taxon>rosids</taxon>
        <taxon>fabids</taxon>
        <taxon>Fabales</taxon>
        <taxon>Fabaceae</taxon>
        <taxon>Papilionoideae</taxon>
        <taxon>50 kb inversion clade</taxon>
        <taxon>NPAAA clade</taxon>
        <taxon>indigoferoid/millettioid clade</taxon>
        <taxon>Phaseoleae</taxon>
        <taxon>Mucuna</taxon>
    </lineage>
</organism>
<evidence type="ECO:0000259" key="7">
    <source>
        <dbReference type="Pfam" id="PF17917"/>
    </source>
</evidence>
<feature type="domain" description="Reverse transcriptase RNase H-like" evidence="7">
    <location>
        <begin position="73"/>
        <end position="169"/>
    </location>
</feature>
<name>A0A371HMK1_MUCPR</name>
<dbReference type="InterPro" id="IPR036397">
    <property type="entry name" value="RNaseH_sf"/>
</dbReference>
<comment type="caution">
    <text evidence="8">The sequence shown here is derived from an EMBL/GenBank/DDBJ whole genome shotgun (WGS) entry which is preliminary data.</text>
</comment>
<dbReference type="Gene3D" id="3.30.420.10">
    <property type="entry name" value="Ribonuclease H-like superfamily/Ribonuclease H"/>
    <property type="match status" value="1"/>
</dbReference>
<dbReference type="Pfam" id="PF17917">
    <property type="entry name" value="RT_RNaseH"/>
    <property type="match status" value="1"/>
</dbReference>
<keyword evidence="5" id="KW-0378">Hydrolase</keyword>
<dbReference type="EMBL" id="QJKJ01002173">
    <property type="protein sequence ID" value="RDY03944.1"/>
    <property type="molecule type" value="Genomic_DNA"/>
</dbReference>
<reference evidence="8" key="1">
    <citation type="submission" date="2018-05" db="EMBL/GenBank/DDBJ databases">
        <title>Draft genome of Mucuna pruriens seed.</title>
        <authorList>
            <person name="Nnadi N.E."/>
            <person name="Vos R."/>
            <person name="Hasami M.H."/>
            <person name="Devisetty U.K."/>
            <person name="Aguiy J.C."/>
        </authorList>
    </citation>
    <scope>NUCLEOTIDE SEQUENCE [LARGE SCALE GENOMIC DNA]</scope>
    <source>
        <strain evidence="8">JCA_2017</strain>
    </source>
</reference>
<keyword evidence="4" id="KW-0255">Endonuclease</keyword>
<dbReference type="InterPro" id="IPR043502">
    <property type="entry name" value="DNA/RNA_pol_sf"/>
</dbReference>
<dbReference type="CDD" id="cd09274">
    <property type="entry name" value="RNase_HI_RT_Ty3"/>
    <property type="match status" value="1"/>
</dbReference>
<evidence type="ECO:0000313" key="8">
    <source>
        <dbReference type="EMBL" id="RDY03944.1"/>
    </source>
</evidence>
<keyword evidence="9" id="KW-1185">Reference proteome</keyword>
<gene>
    <name evidence="8" type="primary">pol</name>
    <name evidence="8" type="ORF">CR513_12406</name>
</gene>
<keyword evidence="3" id="KW-0540">Nuclease</keyword>
<protein>
    <submittedName>
        <fullName evidence="8">Retrovirus-related Pol polyprotein from transposon 17.6</fullName>
    </submittedName>
</protein>
<dbReference type="GO" id="GO:0003676">
    <property type="term" value="F:nucleic acid binding"/>
    <property type="evidence" value="ECO:0007669"/>
    <property type="project" value="InterPro"/>
</dbReference>
<dbReference type="PANTHER" id="PTHR35046">
    <property type="entry name" value="ZINC KNUCKLE (CCHC-TYPE) FAMILY PROTEIN"/>
    <property type="match status" value="1"/>
</dbReference>
<evidence type="ECO:0000256" key="4">
    <source>
        <dbReference type="ARBA" id="ARBA00022759"/>
    </source>
</evidence>
<dbReference type="Gene3D" id="3.10.20.370">
    <property type="match status" value="1"/>
</dbReference>
<dbReference type="InterPro" id="IPR043128">
    <property type="entry name" value="Rev_trsase/Diguanyl_cyclase"/>
</dbReference>
<keyword evidence="2" id="KW-0548">Nucleotidyltransferase</keyword>
<evidence type="ECO:0000313" key="9">
    <source>
        <dbReference type="Proteomes" id="UP000257109"/>
    </source>
</evidence>
<keyword evidence="1" id="KW-0808">Transferase</keyword>
<dbReference type="InterPro" id="IPR012337">
    <property type="entry name" value="RNaseH-like_sf"/>
</dbReference>
<dbReference type="GO" id="GO:0003964">
    <property type="term" value="F:RNA-directed DNA polymerase activity"/>
    <property type="evidence" value="ECO:0007669"/>
    <property type="project" value="UniProtKB-KW"/>
</dbReference>
<dbReference type="GO" id="GO:0004519">
    <property type="term" value="F:endonuclease activity"/>
    <property type="evidence" value="ECO:0007669"/>
    <property type="project" value="UniProtKB-KW"/>
</dbReference>
<evidence type="ECO:0000256" key="1">
    <source>
        <dbReference type="ARBA" id="ARBA00022679"/>
    </source>
</evidence>
<dbReference type="GO" id="GO:0016787">
    <property type="term" value="F:hydrolase activity"/>
    <property type="evidence" value="ECO:0007669"/>
    <property type="project" value="UniProtKB-KW"/>
</dbReference>
<feature type="non-terminal residue" evidence="8">
    <location>
        <position position="1"/>
    </location>
</feature>
<dbReference type="Proteomes" id="UP000257109">
    <property type="component" value="Unassembled WGS sequence"/>
</dbReference>